<proteinExistence type="predicted"/>
<evidence type="ECO:0000313" key="5">
    <source>
        <dbReference type="Proteomes" id="UP001177023"/>
    </source>
</evidence>
<dbReference type="EMBL" id="CATQJA010000968">
    <property type="protein sequence ID" value="CAJ0565112.1"/>
    <property type="molecule type" value="Genomic_DNA"/>
</dbReference>
<dbReference type="Proteomes" id="UP001177023">
    <property type="component" value="Unassembled WGS sequence"/>
</dbReference>
<dbReference type="AlphaFoldDB" id="A0AA36CAT9"/>
<feature type="non-terminal residue" evidence="4">
    <location>
        <position position="1"/>
    </location>
</feature>
<dbReference type="Pfam" id="PF13499">
    <property type="entry name" value="EF-hand_7"/>
    <property type="match status" value="2"/>
</dbReference>
<dbReference type="PANTHER" id="PTHR23048">
    <property type="entry name" value="MYOSIN LIGHT CHAIN 1, 3"/>
    <property type="match status" value="1"/>
</dbReference>
<sequence>MATAIDSIKEGELREIFKDFDKNGDGRITCEELEMALLRLGERPSNTKIGQLIQQADTDGNGVIDIDEFLSVWRRQMAEPNEQRELAEVFSVFDVDGDGLISESDLNQLFLSLGRPIHEQEAFDMLILADIDQDGQVDFQEFCAYMKRGAALS</sequence>
<name>A0AA36CAT9_9BILA</name>
<feature type="domain" description="EF-hand" evidence="3">
    <location>
        <begin position="8"/>
        <end position="43"/>
    </location>
</feature>
<gene>
    <name evidence="4" type="ORF">MSPICULIGERA_LOCUS3770</name>
</gene>
<dbReference type="PROSITE" id="PS00018">
    <property type="entry name" value="EF_HAND_1"/>
    <property type="match status" value="4"/>
</dbReference>
<accession>A0AA36CAT9</accession>
<dbReference type="PANTHER" id="PTHR23048:SF0">
    <property type="entry name" value="CALMODULIN LIKE 3"/>
    <property type="match status" value="1"/>
</dbReference>
<reference evidence="4" key="1">
    <citation type="submission" date="2023-06" db="EMBL/GenBank/DDBJ databases">
        <authorList>
            <person name="Delattre M."/>
        </authorList>
    </citation>
    <scope>NUCLEOTIDE SEQUENCE</scope>
    <source>
        <strain evidence="4">AF72</strain>
    </source>
</reference>
<evidence type="ECO:0000256" key="1">
    <source>
        <dbReference type="ARBA" id="ARBA00022737"/>
    </source>
</evidence>
<keyword evidence="5" id="KW-1185">Reference proteome</keyword>
<dbReference type="FunFam" id="1.10.238.10:FF:000001">
    <property type="entry name" value="Calmodulin 1"/>
    <property type="match status" value="1"/>
</dbReference>
<dbReference type="GO" id="GO:0016460">
    <property type="term" value="C:myosin II complex"/>
    <property type="evidence" value="ECO:0007669"/>
    <property type="project" value="TreeGrafter"/>
</dbReference>
<evidence type="ECO:0000259" key="3">
    <source>
        <dbReference type="PROSITE" id="PS50222"/>
    </source>
</evidence>
<comment type="caution">
    <text evidence="4">The sequence shown here is derived from an EMBL/GenBank/DDBJ whole genome shotgun (WGS) entry which is preliminary data.</text>
</comment>
<dbReference type="InterPro" id="IPR018247">
    <property type="entry name" value="EF_Hand_1_Ca_BS"/>
</dbReference>
<dbReference type="PROSITE" id="PS50222">
    <property type="entry name" value="EF_HAND_2"/>
    <property type="match status" value="4"/>
</dbReference>
<organism evidence="4 5">
    <name type="scientific">Mesorhabditis spiculigera</name>
    <dbReference type="NCBI Taxonomy" id="96644"/>
    <lineage>
        <taxon>Eukaryota</taxon>
        <taxon>Metazoa</taxon>
        <taxon>Ecdysozoa</taxon>
        <taxon>Nematoda</taxon>
        <taxon>Chromadorea</taxon>
        <taxon>Rhabditida</taxon>
        <taxon>Rhabditina</taxon>
        <taxon>Rhabditomorpha</taxon>
        <taxon>Rhabditoidea</taxon>
        <taxon>Rhabditidae</taxon>
        <taxon>Mesorhabditinae</taxon>
        <taxon>Mesorhabditis</taxon>
    </lineage>
</organism>
<feature type="domain" description="EF-hand" evidence="3">
    <location>
        <begin position="81"/>
        <end position="116"/>
    </location>
</feature>
<dbReference type="GO" id="GO:0005509">
    <property type="term" value="F:calcium ion binding"/>
    <property type="evidence" value="ECO:0007669"/>
    <property type="project" value="InterPro"/>
</dbReference>
<keyword evidence="2" id="KW-0106">Calcium</keyword>
<dbReference type="SUPFAM" id="SSF47473">
    <property type="entry name" value="EF-hand"/>
    <property type="match status" value="1"/>
</dbReference>
<evidence type="ECO:0000256" key="2">
    <source>
        <dbReference type="ARBA" id="ARBA00022837"/>
    </source>
</evidence>
<dbReference type="InterPro" id="IPR011992">
    <property type="entry name" value="EF-hand-dom_pair"/>
</dbReference>
<protein>
    <recommendedName>
        <fullName evidence="3">EF-hand domain-containing protein</fullName>
    </recommendedName>
</protein>
<dbReference type="InterPro" id="IPR050230">
    <property type="entry name" value="CALM/Myosin/TropC-like"/>
</dbReference>
<feature type="domain" description="EF-hand" evidence="3">
    <location>
        <begin position="44"/>
        <end position="79"/>
    </location>
</feature>
<dbReference type="InterPro" id="IPR002048">
    <property type="entry name" value="EF_hand_dom"/>
</dbReference>
<dbReference type="CDD" id="cd00051">
    <property type="entry name" value="EFh"/>
    <property type="match status" value="1"/>
</dbReference>
<dbReference type="Gene3D" id="1.10.238.10">
    <property type="entry name" value="EF-hand"/>
    <property type="match status" value="2"/>
</dbReference>
<keyword evidence="1" id="KW-0677">Repeat</keyword>
<dbReference type="SMART" id="SM00054">
    <property type="entry name" value="EFh"/>
    <property type="match status" value="4"/>
</dbReference>
<feature type="domain" description="EF-hand" evidence="3">
    <location>
        <begin position="117"/>
        <end position="152"/>
    </location>
</feature>
<evidence type="ECO:0000313" key="4">
    <source>
        <dbReference type="EMBL" id="CAJ0565112.1"/>
    </source>
</evidence>